<sequence length="85" mass="9716">MSTSVSNVPALEKDSLRIVVSTMPMLRSPSHPRRPKAIAEPKVLEKEPVAYWKPQCAFRDPRSVWVHQRLTNSPPRSQLRIEQGD</sequence>
<keyword evidence="2" id="KW-1185">Reference proteome</keyword>
<evidence type="ECO:0000313" key="1">
    <source>
        <dbReference type="EMBL" id="PMD17368.1"/>
    </source>
</evidence>
<dbReference type="OrthoDB" id="4630416at2759"/>
<evidence type="ECO:0000313" key="2">
    <source>
        <dbReference type="Proteomes" id="UP000235672"/>
    </source>
</evidence>
<dbReference type="AlphaFoldDB" id="A0A2J6PTK5"/>
<name>A0A2J6PTK5_9HELO</name>
<gene>
    <name evidence="1" type="ORF">NA56DRAFT_752396</name>
</gene>
<reference evidence="1 2" key="1">
    <citation type="submission" date="2016-05" db="EMBL/GenBank/DDBJ databases">
        <title>A degradative enzymes factory behind the ericoid mycorrhizal symbiosis.</title>
        <authorList>
            <consortium name="DOE Joint Genome Institute"/>
            <person name="Martino E."/>
            <person name="Morin E."/>
            <person name="Grelet G."/>
            <person name="Kuo A."/>
            <person name="Kohler A."/>
            <person name="Daghino S."/>
            <person name="Barry K."/>
            <person name="Choi C."/>
            <person name="Cichocki N."/>
            <person name="Clum A."/>
            <person name="Copeland A."/>
            <person name="Hainaut M."/>
            <person name="Haridas S."/>
            <person name="Labutti K."/>
            <person name="Lindquist E."/>
            <person name="Lipzen A."/>
            <person name="Khouja H.-R."/>
            <person name="Murat C."/>
            <person name="Ohm R."/>
            <person name="Olson A."/>
            <person name="Spatafora J."/>
            <person name="Veneault-Fourrey C."/>
            <person name="Henrissat B."/>
            <person name="Grigoriev I."/>
            <person name="Martin F."/>
            <person name="Perotto S."/>
        </authorList>
    </citation>
    <scope>NUCLEOTIDE SEQUENCE [LARGE SCALE GENOMIC DNA]</scope>
    <source>
        <strain evidence="1 2">UAMH 7357</strain>
    </source>
</reference>
<dbReference type="EMBL" id="KZ613500">
    <property type="protein sequence ID" value="PMD17368.1"/>
    <property type="molecule type" value="Genomic_DNA"/>
</dbReference>
<accession>A0A2J6PTK5</accession>
<organism evidence="1 2">
    <name type="scientific">Hyaloscypha hepaticicola</name>
    <dbReference type="NCBI Taxonomy" id="2082293"/>
    <lineage>
        <taxon>Eukaryota</taxon>
        <taxon>Fungi</taxon>
        <taxon>Dikarya</taxon>
        <taxon>Ascomycota</taxon>
        <taxon>Pezizomycotina</taxon>
        <taxon>Leotiomycetes</taxon>
        <taxon>Helotiales</taxon>
        <taxon>Hyaloscyphaceae</taxon>
        <taxon>Hyaloscypha</taxon>
    </lineage>
</organism>
<proteinExistence type="predicted"/>
<protein>
    <submittedName>
        <fullName evidence="1">Uncharacterized protein</fullName>
    </submittedName>
</protein>
<dbReference type="Proteomes" id="UP000235672">
    <property type="component" value="Unassembled WGS sequence"/>
</dbReference>